<proteinExistence type="predicted"/>
<protein>
    <submittedName>
        <fullName evidence="2">Uncharacterized protein</fullName>
    </submittedName>
</protein>
<evidence type="ECO:0000256" key="1">
    <source>
        <dbReference type="SAM" id="MobiDB-lite"/>
    </source>
</evidence>
<feature type="compositionally biased region" description="Basic and acidic residues" evidence="1">
    <location>
        <begin position="12"/>
        <end position="21"/>
    </location>
</feature>
<accession>A0AAV7UN50</accession>
<evidence type="ECO:0000313" key="3">
    <source>
        <dbReference type="Proteomes" id="UP001066276"/>
    </source>
</evidence>
<dbReference type="Proteomes" id="UP001066276">
    <property type="component" value="Chromosome 3_1"/>
</dbReference>
<dbReference type="AlphaFoldDB" id="A0AAV7UN50"/>
<evidence type="ECO:0000313" key="2">
    <source>
        <dbReference type="EMBL" id="KAJ1190430.1"/>
    </source>
</evidence>
<gene>
    <name evidence="2" type="ORF">NDU88_007168</name>
</gene>
<dbReference type="EMBL" id="JANPWB010000005">
    <property type="protein sequence ID" value="KAJ1190430.1"/>
    <property type="molecule type" value="Genomic_DNA"/>
</dbReference>
<reference evidence="2" key="1">
    <citation type="journal article" date="2022" name="bioRxiv">
        <title>Sequencing and chromosome-scale assembly of the giantPleurodeles waltlgenome.</title>
        <authorList>
            <person name="Brown T."/>
            <person name="Elewa A."/>
            <person name="Iarovenko S."/>
            <person name="Subramanian E."/>
            <person name="Araus A.J."/>
            <person name="Petzold A."/>
            <person name="Susuki M."/>
            <person name="Suzuki K.-i.T."/>
            <person name="Hayashi T."/>
            <person name="Toyoda A."/>
            <person name="Oliveira C."/>
            <person name="Osipova E."/>
            <person name="Leigh N.D."/>
            <person name="Simon A."/>
            <person name="Yun M.H."/>
        </authorList>
    </citation>
    <scope>NUCLEOTIDE SEQUENCE</scope>
    <source>
        <strain evidence="2">20211129_DDA</strain>
        <tissue evidence="2">Liver</tissue>
    </source>
</reference>
<comment type="caution">
    <text evidence="2">The sequence shown here is derived from an EMBL/GenBank/DDBJ whole genome shotgun (WGS) entry which is preliminary data.</text>
</comment>
<feature type="region of interest" description="Disordered" evidence="1">
    <location>
        <begin position="1"/>
        <end position="30"/>
    </location>
</feature>
<keyword evidence="3" id="KW-1185">Reference proteome</keyword>
<organism evidence="2 3">
    <name type="scientific">Pleurodeles waltl</name>
    <name type="common">Iberian ribbed newt</name>
    <dbReference type="NCBI Taxonomy" id="8319"/>
    <lineage>
        <taxon>Eukaryota</taxon>
        <taxon>Metazoa</taxon>
        <taxon>Chordata</taxon>
        <taxon>Craniata</taxon>
        <taxon>Vertebrata</taxon>
        <taxon>Euteleostomi</taxon>
        <taxon>Amphibia</taxon>
        <taxon>Batrachia</taxon>
        <taxon>Caudata</taxon>
        <taxon>Salamandroidea</taxon>
        <taxon>Salamandridae</taxon>
        <taxon>Pleurodelinae</taxon>
        <taxon>Pleurodeles</taxon>
    </lineage>
</organism>
<sequence length="116" mass="12765">MTGSREYWGVRQRPETQRDARAGAGRRRQRGLGVPGMQAAFRALLLAVLLVVQVLRLGGQRGEQAAQVVARRESNDVVGREQLQLLGVELREQERSCVGLSRLGPGLRHAGGIRRS</sequence>
<name>A0AAV7UN50_PLEWA</name>